<gene>
    <name evidence="5" type="ORF">DL89DRAFT_81687</name>
</gene>
<dbReference type="GO" id="GO:0008270">
    <property type="term" value="F:zinc ion binding"/>
    <property type="evidence" value="ECO:0007669"/>
    <property type="project" value="UniProtKB-KW"/>
</dbReference>
<dbReference type="GO" id="GO:0005634">
    <property type="term" value="C:nucleus"/>
    <property type="evidence" value="ECO:0007669"/>
    <property type="project" value="TreeGrafter"/>
</dbReference>
<comment type="caution">
    <text evidence="5">The sequence shown here is derived from an EMBL/GenBank/DDBJ whole genome shotgun (WGS) entry which is preliminary data.</text>
</comment>
<evidence type="ECO:0000256" key="1">
    <source>
        <dbReference type="ARBA" id="ARBA00022723"/>
    </source>
</evidence>
<feature type="domain" description="PHD-type" evidence="4">
    <location>
        <begin position="80"/>
        <end position="202"/>
    </location>
</feature>
<dbReference type="OrthoDB" id="5575181at2759"/>
<name>A0A1Y1WGL8_9FUNG</name>
<dbReference type="Gene3D" id="3.30.40.10">
    <property type="entry name" value="Zinc/RING finger domain, C3HC4 (zinc finger)"/>
    <property type="match status" value="1"/>
</dbReference>
<dbReference type="InterPro" id="IPR001965">
    <property type="entry name" value="Znf_PHD"/>
</dbReference>
<evidence type="ECO:0000259" key="4">
    <source>
        <dbReference type="PROSITE" id="PS51805"/>
    </source>
</evidence>
<dbReference type="EMBL" id="MCFD01000002">
    <property type="protein sequence ID" value="ORX72700.1"/>
    <property type="molecule type" value="Genomic_DNA"/>
</dbReference>
<dbReference type="PROSITE" id="PS51805">
    <property type="entry name" value="EPHD"/>
    <property type="match status" value="1"/>
</dbReference>
<protein>
    <recommendedName>
        <fullName evidence="4">PHD-type domain-containing protein</fullName>
    </recommendedName>
</protein>
<dbReference type="SMART" id="SM00249">
    <property type="entry name" value="PHD"/>
    <property type="match status" value="1"/>
</dbReference>
<dbReference type="InterPro" id="IPR013083">
    <property type="entry name" value="Znf_RING/FYVE/PHD"/>
</dbReference>
<keyword evidence="1" id="KW-0479">Metal-binding</keyword>
<dbReference type="InterPro" id="IPR034732">
    <property type="entry name" value="EPHD"/>
</dbReference>
<dbReference type="InterPro" id="IPR051188">
    <property type="entry name" value="PHD-type_Zinc_Finger"/>
</dbReference>
<keyword evidence="2" id="KW-0863">Zinc-finger</keyword>
<evidence type="ECO:0000256" key="3">
    <source>
        <dbReference type="ARBA" id="ARBA00022833"/>
    </source>
</evidence>
<dbReference type="Proteomes" id="UP000193922">
    <property type="component" value="Unassembled WGS sequence"/>
</dbReference>
<dbReference type="AlphaFoldDB" id="A0A1Y1WGL8"/>
<dbReference type="CDD" id="cd15571">
    <property type="entry name" value="ePHD"/>
    <property type="match status" value="1"/>
</dbReference>
<reference evidence="5 6" key="1">
    <citation type="submission" date="2016-07" db="EMBL/GenBank/DDBJ databases">
        <title>Pervasive Adenine N6-methylation of Active Genes in Fungi.</title>
        <authorList>
            <consortium name="DOE Joint Genome Institute"/>
            <person name="Mondo S.J."/>
            <person name="Dannebaum R.O."/>
            <person name="Kuo R.C."/>
            <person name="Labutti K."/>
            <person name="Haridas S."/>
            <person name="Kuo A."/>
            <person name="Salamov A."/>
            <person name="Ahrendt S.R."/>
            <person name="Lipzen A."/>
            <person name="Sullivan W."/>
            <person name="Andreopoulos W.B."/>
            <person name="Clum A."/>
            <person name="Lindquist E."/>
            <person name="Daum C."/>
            <person name="Ramamoorthy G.K."/>
            <person name="Gryganskyi A."/>
            <person name="Culley D."/>
            <person name="Magnuson J.K."/>
            <person name="James T.Y."/>
            <person name="O'Malley M.A."/>
            <person name="Stajich J.E."/>
            <person name="Spatafora J.W."/>
            <person name="Visel A."/>
            <person name="Grigoriev I.V."/>
        </authorList>
    </citation>
    <scope>NUCLEOTIDE SEQUENCE [LARGE SCALE GENOMIC DNA]</scope>
    <source>
        <strain evidence="5 6">ATCC 12442</strain>
    </source>
</reference>
<accession>A0A1Y1WGL8</accession>
<evidence type="ECO:0000256" key="2">
    <source>
        <dbReference type="ARBA" id="ARBA00022771"/>
    </source>
</evidence>
<proteinExistence type="predicted"/>
<dbReference type="InterPro" id="IPR011011">
    <property type="entry name" value="Znf_FYVE_PHD"/>
</dbReference>
<dbReference type="RefSeq" id="XP_040746040.1">
    <property type="nucleotide sequence ID" value="XM_040892109.1"/>
</dbReference>
<dbReference type="PANTHER" id="PTHR12420">
    <property type="entry name" value="PHD FINGER PROTEIN"/>
    <property type="match status" value="1"/>
</dbReference>
<dbReference type="PANTHER" id="PTHR12420:SF42">
    <property type="entry name" value="G2_M PHASE-SPECIFIC E3 UBIQUITIN-PROTEIN LIGASE"/>
    <property type="match status" value="1"/>
</dbReference>
<dbReference type="Pfam" id="PF13771">
    <property type="entry name" value="zf-HC5HC2H"/>
    <property type="match status" value="1"/>
</dbReference>
<organism evidence="5 6">
    <name type="scientific">Linderina pennispora</name>
    <dbReference type="NCBI Taxonomy" id="61395"/>
    <lineage>
        <taxon>Eukaryota</taxon>
        <taxon>Fungi</taxon>
        <taxon>Fungi incertae sedis</taxon>
        <taxon>Zoopagomycota</taxon>
        <taxon>Kickxellomycotina</taxon>
        <taxon>Kickxellomycetes</taxon>
        <taxon>Kickxellales</taxon>
        <taxon>Kickxellaceae</taxon>
        <taxon>Linderina</taxon>
    </lineage>
</organism>
<sequence>MSSIHSTPNVDYNAQAEDLWRKLAIGLHGTTVATSAMTKSAVIGPIARFAGRSRILSDAQGETSDSQADTDRQKSIVESLPRCAFCGDADPCDDTLGGFVNNQPFILTTTTESGSVRRQRFWAHYACAKYSPEVLVSKDNKWYNVAVALRRARTIKCAGCKQRGASIGCFYERCQRSYHVACTDKPLEHFENGRLFWCRKHANGERARYNKTGTTHPKTAGSAYCEVRGMHT</sequence>
<dbReference type="SUPFAM" id="SSF57903">
    <property type="entry name" value="FYVE/PHD zinc finger"/>
    <property type="match status" value="1"/>
</dbReference>
<dbReference type="GeneID" id="63808757"/>
<evidence type="ECO:0000313" key="6">
    <source>
        <dbReference type="Proteomes" id="UP000193922"/>
    </source>
</evidence>
<evidence type="ECO:0000313" key="5">
    <source>
        <dbReference type="EMBL" id="ORX72700.1"/>
    </source>
</evidence>
<keyword evidence="3" id="KW-0862">Zinc</keyword>
<dbReference type="STRING" id="61395.A0A1Y1WGL8"/>
<keyword evidence="6" id="KW-1185">Reference proteome</keyword>